<sequence>MAKVLRKIIEIDEELCNGCGKCVLACQEGAISIVDGKAKLISEVLCDGFGACVGECPTGALRIVEREAEPFDEKAVEEHLFKLKETQITLACGCPSTQMKEFKLEKDLSPQTSEIPSALTHWPVQIRLVPSNAPFLRDATLFVCADCVPVVFPELHIKLLPEKKIMIGCPKFDPVDLYIEKFTEIFSNIPLKGIELAIIEVPCCRGFFFILDSARKLSKKDIRIKIHTISVKGKILKTEEA</sequence>
<dbReference type="PANTHER" id="PTHR42895">
    <property type="entry name" value="IRON-SULFUR CLUSTER-BINDING PROTEIN-RELATED"/>
    <property type="match status" value="1"/>
</dbReference>
<dbReference type="AlphaFoldDB" id="A0A7V5XFX0"/>
<protein>
    <submittedName>
        <fullName evidence="2">4Fe-4S ferredoxin</fullName>
    </submittedName>
</protein>
<proteinExistence type="predicted"/>
<dbReference type="Gene3D" id="3.30.70.20">
    <property type="match status" value="1"/>
</dbReference>
<evidence type="ECO:0000313" key="2">
    <source>
        <dbReference type="EMBL" id="HHQ15710.1"/>
    </source>
</evidence>
<name>A0A7V5XFX0_9BACT</name>
<dbReference type="InterPro" id="IPR052911">
    <property type="entry name" value="Corrinoid_activation_enz"/>
</dbReference>
<dbReference type="PANTHER" id="PTHR42895:SF1">
    <property type="entry name" value="IRON-SULFUR CLUSTER PROTEIN"/>
    <property type="match status" value="1"/>
</dbReference>
<dbReference type="EMBL" id="DRWR01000048">
    <property type="protein sequence ID" value="HHQ15710.1"/>
    <property type="molecule type" value="Genomic_DNA"/>
</dbReference>
<dbReference type="InterPro" id="IPR017896">
    <property type="entry name" value="4Fe4S_Fe-S-bd"/>
</dbReference>
<gene>
    <name evidence="2" type="ORF">ENM15_02695</name>
</gene>
<organism evidence="2">
    <name type="scientific">Thermodesulfobacterium geofontis</name>
    <dbReference type="NCBI Taxonomy" id="1295609"/>
    <lineage>
        <taxon>Bacteria</taxon>
        <taxon>Pseudomonadati</taxon>
        <taxon>Thermodesulfobacteriota</taxon>
        <taxon>Thermodesulfobacteria</taxon>
        <taxon>Thermodesulfobacteriales</taxon>
        <taxon>Thermodesulfobacteriaceae</taxon>
        <taxon>Thermodesulfobacterium</taxon>
    </lineage>
</organism>
<evidence type="ECO:0000259" key="1">
    <source>
        <dbReference type="PROSITE" id="PS51379"/>
    </source>
</evidence>
<dbReference type="SUPFAM" id="SSF54862">
    <property type="entry name" value="4Fe-4S ferredoxins"/>
    <property type="match status" value="1"/>
</dbReference>
<comment type="caution">
    <text evidence="2">The sequence shown here is derived from an EMBL/GenBank/DDBJ whole genome shotgun (WGS) entry which is preliminary data.</text>
</comment>
<dbReference type="PROSITE" id="PS51379">
    <property type="entry name" value="4FE4S_FER_2"/>
    <property type="match status" value="2"/>
</dbReference>
<feature type="domain" description="4Fe-4S ferredoxin-type" evidence="1">
    <location>
        <begin position="7"/>
        <end position="36"/>
    </location>
</feature>
<accession>A0A7V5XFX0</accession>
<feature type="domain" description="4Fe-4S ferredoxin-type" evidence="1">
    <location>
        <begin position="37"/>
        <end position="66"/>
    </location>
</feature>
<reference evidence="2" key="1">
    <citation type="journal article" date="2020" name="mSystems">
        <title>Genome- and Community-Level Interaction Insights into Carbon Utilization and Element Cycling Functions of Hydrothermarchaeota in Hydrothermal Sediment.</title>
        <authorList>
            <person name="Zhou Z."/>
            <person name="Liu Y."/>
            <person name="Xu W."/>
            <person name="Pan J."/>
            <person name="Luo Z.H."/>
            <person name="Li M."/>
        </authorList>
    </citation>
    <scope>NUCLEOTIDE SEQUENCE [LARGE SCALE GENOMIC DNA]</scope>
    <source>
        <strain evidence="2">SpSt-106</strain>
    </source>
</reference>
<dbReference type="Pfam" id="PF00037">
    <property type="entry name" value="Fer4"/>
    <property type="match status" value="1"/>
</dbReference>